<accession>A0A481Z361</accession>
<proteinExistence type="predicted"/>
<organism evidence="1">
    <name type="scientific">Pithovirus LCPAC101</name>
    <dbReference type="NCBI Taxonomy" id="2506586"/>
    <lineage>
        <taxon>Viruses</taxon>
        <taxon>Pithoviruses</taxon>
    </lineage>
</organism>
<dbReference type="Gene3D" id="3.80.10.10">
    <property type="entry name" value="Ribonuclease Inhibitor"/>
    <property type="match status" value="1"/>
</dbReference>
<dbReference type="Pfam" id="PF13516">
    <property type="entry name" value="LRR_6"/>
    <property type="match status" value="1"/>
</dbReference>
<dbReference type="EMBL" id="MK500448">
    <property type="protein sequence ID" value="QBK89945.1"/>
    <property type="molecule type" value="Genomic_DNA"/>
</dbReference>
<dbReference type="SUPFAM" id="SSF52047">
    <property type="entry name" value="RNI-like"/>
    <property type="match status" value="1"/>
</dbReference>
<reference evidence="1" key="1">
    <citation type="journal article" date="2019" name="MBio">
        <title>Virus Genomes from Deep Sea Sediments Expand the Ocean Megavirome and Support Independent Origins of Viral Gigantism.</title>
        <authorList>
            <person name="Backstrom D."/>
            <person name="Yutin N."/>
            <person name="Jorgensen S.L."/>
            <person name="Dharamshi J."/>
            <person name="Homa F."/>
            <person name="Zaremba-Niedwiedzka K."/>
            <person name="Spang A."/>
            <person name="Wolf Y.I."/>
            <person name="Koonin E.V."/>
            <person name="Ettema T.J."/>
        </authorList>
    </citation>
    <scope>NUCLEOTIDE SEQUENCE</scope>
</reference>
<name>A0A481Z361_9VIRU</name>
<evidence type="ECO:0000313" key="1">
    <source>
        <dbReference type="EMBL" id="QBK89945.1"/>
    </source>
</evidence>
<dbReference type="InterPro" id="IPR032675">
    <property type="entry name" value="LRR_dom_sf"/>
</dbReference>
<sequence length="144" mass="16798">MDILESQLDSNIIDDMFIEVCKNLDFDNLLNLQLLSKYNKHLIRKTKWSHTNVKLKNTWNINNKVKYLATNFNFMKYTFYRCDNITDESVKMLGNVHSLCLKLCGRITDESVKMLGNVHSLDLSYCNRITDDSVKMLGNVHSLD</sequence>
<gene>
    <name evidence="1" type="ORF">LCPAC101_02280</name>
</gene>
<protein>
    <submittedName>
        <fullName evidence="1">Leucine-rich repeat protein</fullName>
    </submittedName>
</protein>
<dbReference type="InterPro" id="IPR001611">
    <property type="entry name" value="Leu-rich_rpt"/>
</dbReference>